<evidence type="ECO:0000313" key="2">
    <source>
        <dbReference type="Proteomes" id="UP000295252"/>
    </source>
</evidence>
<dbReference type="AlphaFoldDB" id="A0A068U2Q5"/>
<evidence type="ECO:0000313" key="1">
    <source>
        <dbReference type="EMBL" id="CDP01893.1"/>
    </source>
</evidence>
<accession>A0A068U2Q5</accession>
<proteinExistence type="predicted"/>
<sequence>MSFCPFPGKERTYRHSQNKFELNLDESIPNSITEGSNSYCRLFHPKLQVPRSELTCSILRRSISTGTRHLRLGWNINYLTWKNEKLNKELKGRRGQ</sequence>
<reference evidence="2" key="1">
    <citation type="journal article" date="2014" name="Science">
        <title>The coffee genome provides insight into the convergent evolution of caffeine biosynthesis.</title>
        <authorList>
            <person name="Denoeud F."/>
            <person name="Carretero-Paulet L."/>
            <person name="Dereeper A."/>
            <person name="Droc G."/>
            <person name="Guyot R."/>
            <person name="Pietrella M."/>
            <person name="Zheng C."/>
            <person name="Alberti A."/>
            <person name="Anthony F."/>
            <person name="Aprea G."/>
            <person name="Aury J.M."/>
            <person name="Bento P."/>
            <person name="Bernard M."/>
            <person name="Bocs S."/>
            <person name="Campa C."/>
            <person name="Cenci A."/>
            <person name="Combes M.C."/>
            <person name="Crouzillat D."/>
            <person name="Da Silva C."/>
            <person name="Daddiego L."/>
            <person name="De Bellis F."/>
            <person name="Dussert S."/>
            <person name="Garsmeur O."/>
            <person name="Gayraud T."/>
            <person name="Guignon V."/>
            <person name="Jahn K."/>
            <person name="Jamilloux V."/>
            <person name="Joet T."/>
            <person name="Labadie K."/>
            <person name="Lan T."/>
            <person name="Leclercq J."/>
            <person name="Lepelley M."/>
            <person name="Leroy T."/>
            <person name="Li L.T."/>
            <person name="Librado P."/>
            <person name="Lopez L."/>
            <person name="Munoz A."/>
            <person name="Noel B."/>
            <person name="Pallavicini A."/>
            <person name="Perrotta G."/>
            <person name="Poncet V."/>
            <person name="Pot D."/>
            <person name="Priyono X."/>
            <person name="Rigoreau M."/>
            <person name="Rouard M."/>
            <person name="Rozas J."/>
            <person name="Tranchant-Dubreuil C."/>
            <person name="VanBuren R."/>
            <person name="Zhang Q."/>
            <person name="Andrade A.C."/>
            <person name="Argout X."/>
            <person name="Bertrand B."/>
            <person name="de Kochko A."/>
            <person name="Graziosi G."/>
            <person name="Henry R.J."/>
            <person name="Jayarama X."/>
            <person name="Ming R."/>
            <person name="Nagai C."/>
            <person name="Rounsley S."/>
            <person name="Sankoff D."/>
            <person name="Giuliano G."/>
            <person name="Albert V.A."/>
            <person name="Wincker P."/>
            <person name="Lashermes P."/>
        </authorList>
    </citation>
    <scope>NUCLEOTIDE SEQUENCE [LARGE SCALE GENOMIC DNA]</scope>
    <source>
        <strain evidence="2">cv. DH200-94</strain>
    </source>
</reference>
<dbReference type="EMBL" id="HG739091">
    <property type="protein sequence ID" value="CDP01893.1"/>
    <property type="molecule type" value="Genomic_DNA"/>
</dbReference>
<name>A0A068U2Q5_COFCA</name>
<dbReference type="InParanoid" id="A0A068U2Q5"/>
<protein>
    <submittedName>
        <fullName evidence="1">Uncharacterized protein</fullName>
    </submittedName>
</protein>
<gene>
    <name evidence="1" type="ORF">GSCOC_T00037069001</name>
</gene>
<keyword evidence="2" id="KW-1185">Reference proteome</keyword>
<organism evidence="1 2">
    <name type="scientific">Coffea canephora</name>
    <name type="common">Robusta coffee</name>
    <dbReference type="NCBI Taxonomy" id="49390"/>
    <lineage>
        <taxon>Eukaryota</taxon>
        <taxon>Viridiplantae</taxon>
        <taxon>Streptophyta</taxon>
        <taxon>Embryophyta</taxon>
        <taxon>Tracheophyta</taxon>
        <taxon>Spermatophyta</taxon>
        <taxon>Magnoliopsida</taxon>
        <taxon>eudicotyledons</taxon>
        <taxon>Gunneridae</taxon>
        <taxon>Pentapetalae</taxon>
        <taxon>asterids</taxon>
        <taxon>lamiids</taxon>
        <taxon>Gentianales</taxon>
        <taxon>Rubiaceae</taxon>
        <taxon>Ixoroideae</taxon>
        <taxon>Gardenieae complex</taxon>
        <taxon>Bertiereae - Coffeeae clade</taxon>
        <taxon>Coffeeae</taxon>
        <taxon>Coffea</taxon>
    </lineage>
</organism>
<dbReference type="Gramene" id="CDP01893">
    <property type="protein sequence ID" value="CDP01893"/>
    <property type="gene ID" value="GSCOC_T00037069001"/>
</dbReference>
<dbReference type="Proteomes" id="UP000295252">
    <property type="component" value="Chromosome IX"/>
</dbReference>